<evidence type="ECO:0000313" key="6">
    <source>
        <dbReference type="EMBL" id="SIM74360.1"/>
    </source>
</evidence>
<reference evidence="6 7" key="1">
    <citation type="submission" date="2016-04" db="EMBL/GenBank/DDBJ databases">
        <authorList>
            <person name="Evans L.H."/>
            <person name="Alamgir A."/>
            <person name="Owens N."/>
            <person name="Weber N.D."/>
            <person name="Virtaneva K."/>
            <person name="Barbian K."/>
            <person name="Babar A."/>
            <person name="Rosenke K."/>
        </authorList>
    </citation>
    <scope>NUCLEOTIDE SEQUENCE [LARGE SCALE GENOMIC DNA]</scope>
    <source>
        <strain evidence="7">S5(T) (JCM 30642 \VKM B-2941)</strain>
    </source>
</reference>
<dbReference type="PANTHER" id="PTHR11358">
    <property type="entry name" value="ARGINASE/AGMATINASE"/>
    <property type="match status" value="1"/>
</dbReference>
<dbReference type="SUPFAM" id="SSF52768">
    <property type="entry name" value="Arginase/deacetylase"/>
    <property type="match status" value="1"/>
</dbReference>
<evidence type="ECO:0000256" key="5">
    <source>
        <dbReference type="RuleBase" id="RU003684"/>
    </source>
</evidence>
<organism evidence="6 7">
    <name type="scientific">Cuniculiplasma divulgatum</name>
    <dbReference type="NCBI Taxonomy" id="1673428"/>
    <lineage>
        <taxon>Archaea</taxon>
        <taxon>Methanobacteriati</taxon>
        <taxon>Thermoplasmatota</taxon>
        <taxon>Thermoplasmata</taxon>
        <taxon>Thermoplasmatales</taxon>
        <taxon>Cuniculiplasmataceae</taxon>
        <taxon>Cuniculiplasma</taxon>
    </lineage>
</organism>
<feature type="binding site" evidence="4">
    <location>
        <position position="213"/>
    </location>
    <ligand>
        <name>Mn(2+)</name>
        <dbReference type="ChEBI" id="CHEBI:29035"/>
        <label>1</label>
    </ligand>
</feature>
<dbReference type="Gene3D" id="3.40.800.10">
    <property type="entry name" value="Ureohydrolase domain"/>
    <property type="match status" value="1"/>
</dbReference>
<dbReference type="NCBIfam" id="TIGR01230">
    <property type="entry name" value="agmatinase"/>
    <property type="match status" value="1"/>
</dbReference>
<dbReference type="GO" id="GO:0008783">
    <property type="term" value="F:agmatinase activity"/>
    <property type="evidence" value="ECO:0007669"/>
    <property type="project" value="TreeGrafter"/>
</dbReference>
<comment type="cofactor">
    <cofactor evidence="4">
        <name>Mn(2+)</name>
        <dbReference type="ChEBI" id="CHEBI:29035"/>
    </cofactor>
    <text evidence="4">Binds 2 manganese ions per subunit.</text>
</comment>
<dbReference type="InterPro" id="IPR005925">
    <property type="entry name" value="Agmatinase-rel"/>
</dbReference>
<protein>
    <submittedName>
        <fullName evidence="6">Agmatinase</fullName>
    </submittedName>
</protein>
<keyword evidence="4" id="KW-0464">Manganese</keyword>
<dbReference type="InterPro" id="IPR006035">
    <property type="entry name" value="Ureohydrolase"/>
</dbReference>
<evidence type="ECO:0000256" key="4">
    <source>
        <dbReference type="PIRSR" id="PIRSR036979-1"/>
    </source>
</evidence>
<dbReference type="Pfam" id="PF00491">
    <property type="entry name" value="Arginase"/>
    <property type="match status" value="1"/>
</dbReference>
<feature type="binding site" evidence="4">
    <location>
        <position position="129"/>
    </location>
    <ligand>
        <name>Mn(2+)</name>
        <dbReference type="ChEBI" id="CHEBI:29035"/>
        <label>1</label>
    </ligand>
</feature>
<feature type="binding site" evidence="4">
    <location>
        <position position="106"/>
    </location>
    <ligand>
        <name>Mn(2+)</name>
        <dbReference type="ChEBI" id="CHEBI:29035"/>
        <label>1</label>
    </ligand>
</feature>
<dbReference type="GO" id="GO:0046872">
    <property type="term" value="F:metal ion binding"/>
    <property type="evidence" value="ECO:0007669"/>
    <property type="project" value="UniProtKB-KW"/>
</dbReference>
<accession>A0A1N5VNH2</accession>
<evidence type="ECO:0000313" key="7">
    <source>
        <dbReference type="Proteomes" id="UP000195607"/>
    </source>
</evidence>
<dbReference type="InterPro" id="IPR023696">
    <property type="entry name" value="Ureohydrolase_dom_sf"/>
</dbReference>
<dbReference type="PROSITE" id="PS51409">
    <property type="entry name" value="ARGINASE_2"/>
    <property type="match status" value="1"/>
</dbReference>
<name>A0A1N5VNH2_9ARCH</name>
<sequence length="286" mass="32269">MASLKRIADATFDYEDAHYVIFGVPFDYTSSFRRGSSRGPTEVRRAYDNLESFDVNYEVDFSELPICDIGDIQVNEDASETVDLVEEVTSIITKDGKIPVMIGGEHSITGGSIRNFKDASMVIIDAHSDFRDSYMGNKHNHACVTHRALDVLGEGRIFSFGTRSTSREEFEDPDYHKVRFVSADEIRKEGIDRSLSKIEGKLRDQVYFSIDMDGIDPSFAPGVGTPEPFGLNDVDVRYLIRKLARKIYGFDVLEFTPDFDNGNTSMLAAKLIQDFIGSRETKKQFF</sequence>
<gene>
    <name evidence="6" type="ORF">CSP5_1445</name>
</gene>
<keyword evidence="2 4" id="KW-0479">Metal-binding</keyword>
<proteinExistence type="inferred from homology"/>
<feature type="binding site" evidence="4">
    <location>
        <position position="127"/>
    </location>
    <ligand>
        <name>Mn(2+)</name>
        <dbReference type="ChEBI" id="CHEBI:29035"/>
        <label>1</label>
    </ligand>
</feature>
<evidence type="ECO:0000256" key="1">
    <source>
        <dbReference type="ARBA" id="ARBA00009227"/>
    </source>
</evidence>
<dbReference type="Proteomes" id="UP000195607">
    <property type="component" value="Chromosome I"/>
</dbReference>
<feature type="binding site" evidence="4">
    <location>
        <position position="211"/>
    </location>
    <ligand>
        <name>Mn(2+)</name>
        <dbReference type="ChEBI" id="CHEBI:29035"/>
        <label>1</label>
    </ligand>
</feature>
<evidence type="ECO:0000256" key="2">
    <source>
        <dbReference type="ARBA" id="ARBA00022723"/>
    </source>
</evidence>
<dbReference type="InterPro" id="IPR020855">
    <property type="entry name" value="Ureohydrolase_Mn_BS"/>
</dbReference>
<dbReference type="CDD" id="cd11593">
    <property type="entry name" value="Agmatinase-like_2"/>
    <property type="match status" value="1"/>
</dbReference>
<dbReference type="EMBL" id="LT671858">
    <property type="protein sequence ID" value="SIM74360.1"/>
    <property type="molecule type" value="Genomic_DNA"/>
</dbReference>
<dbReference type="PANTHER" id="PTHR11358:SF26">
    <property type="entry name" value="GUANIDINO ACID HYDROLASE, MITOCHONDRIAL"/>
    <property type="match status" value="1"/>
</dbReference>
<dbReference type="GO" id="GO:0033389">
    <property type="term" value="P:putrescine biosynthetic process from arginine, via agmatine"/>
    <property type="evidence" value="ECO:0007669"/>
    <property type="project" value="TreeGrafter"/>
</dbReference>
<evidence type="ECO:0000256" key="3">
    <source>
        <dbReference type="ARBA" id="ARBA00022801"/>
    </source>
</evidence>
<keyword evidence="3 5" id="KW-0378">Hydrolase</keyword>
<comment type="similarity">
    <text evidence="1">Belongs to the arginase family. Agmatinase subfamily.</text>
</comment>
<dbReference type="PROSITE" id="PS01053">
    <property type="entry name" value="ARGINASE_1"/>
    <property type="match status" value="1"/>
</dbReference>
<dbReference type="AlphaFoldDB" id="A0A1N5VNH2"/>
<feature type="binding site" evidence="4">
    <location>
        <position position="125"/>
    </location>
    <ligand>
        <name>Mn(2+)</name>
        <dbReference type="ChEBI" id="CHEBI:29035"/>
        <label>1</label>
    </ligand>
</feature>
<dbReference type="PIRSF" id="PIRSF036979">
    <property type="entry name" value="Arginase"/>
    <property type="match status" value="1"/>
</dbReference>